<evidence type="ECO:0000256" key="8">
    <source>
        <dbReference type="ARBA" id="ARBA00022475"/>
    </source>
</evidence>
<evidence type="ECO:0000259" key="22">
    <source>
        <dbReference type="PROSITE" id="PS51718"/>
    </source>
</evidence>
<evidence type="ECO:0000313" key="24">
    <source>
        <dbReference type="Proteomes" id="UP000030755"/>
    </source>
</evidence>
<comment type="cofactor">
    <cofactor evidence="2">
        <name>Mg(2+)</name>
        <dbReference type="ChEBI" id="CHEBI:18420"/>
    </cofactor>
</comment>
<evidence type="ECO:0000256" key="4">
    <source>
        <dbReference type="ARBA" id="ARBA00004413"/>
    </source>
</evidence>
<dbReference type="InterPro" id="IPR045063">
    <property type="entry name" value="Dynamin_N"/>
</dbReference>
<dbReference type="InterPro" id="IPR002048">
    <property type="entry name" value="EF_hand_dom"/>
</dbReference>
<evidence type="ECO:0000256" key="7">
    <source>
        <dbReference type="ARBA" id="ARBA00012731"/>
    </source>
</evidence>
<evidence type="ECO:0000256" key="16">
    <source>
        <dbReference type="ARBA" id="ARBA00023136"/>
    </source>
</evidence>
<dbReference type="InterPro" id="IPR016657">
    <property type="entry name" value="PAGM"/>
</dbReference>
<dbReference type="PANTHER" id="PTHR45955">
    <property type="entry name" value="PHOSPHOACETYLGLUCOSAMINE MUTASE"/>
    <property type="match status" value="1"/>
</dbReference>
<evidence type="ECO:0000256" key="12">
    <source>
        <dbReference type="ARBA" id="ARBA00022753"/>
    </source>
</evidence>
<dbReference type="Pfam" id="PF18150">
    <property type="entry name" value="DUF5600"/>
    <property type="match status" value="1"/>
</dbReference>
<keyword evidence="8" id="KW-1003">Cell membrane</keyword>
<evidence type="ECO:0000256" key="14">
    <source>
        <dbReference type="ARBA" id="ARBA00022840"/>
    </source>
</evidence>
<dbReference type="Pfam" id="PF12763">
    <property type="entry name" value="EH"/>
    <property type="match status" value="1"/>
</dbReference>
<dbReference type="CDD" id="cd00052">
    <property type="entry name" value="EH"/>
    <property type="match status" value="1"/>
</dbReference>
<evidence type="ECO:0000256" key="13">
    <source>
        <dbReference type="ARBA" id="ARBA00022837"/>
    </source>
</evidence>
<organism evidence="23 24">
    <name type="scientific">Rozella allomycis (strain CSF55)</name>
    <dbReference type="NCBI Taxonomy" id="988480"/>
    <lineage>
        <taxon>Eukaryota</taxon>
        <taxon>Fungi</taxon>
        <taxon>Fungi incertae sedis</taxon>
        <taxon>Cryptomycota</taxon>
        <taxon>Cryptomycota incertae sedis</taxon>
        <taxon>Rozella</taxon>
    </lineage>
</organism>
<dbReference type="CDD" id="cd09913">
    <property type="entry name" value="EHD"/>
    <property type="match status" value="1"/>
</dbReference>
<dbReference type="InterPro" id="IPR027417">
    <property type="entry name" value="P-loop_NTPase"/>
</dbReference>
<dbReference type="CDD" id="cd03086">
    <property type="entry name" value="PGM3"/>
    <property type="match status" value="1"/>
</dbReference>
<dbReference type="GO" id="GO:0005886">
    <property type="term" value="C:plasma membrane"/>
    <property type="evidence" value="ECO:0007669"/>
    <property type="project" value="UniProtKB-SubCell"/>
</dbReference>
<keyword evidence="17" id="KW-0413">Isomerase</keyword>
<keyword evidence="11" id="KW-0547">Nucleotide-binding</keyword>
<evidence type="ECO:0000256" key="5">
    <source>
        <dbReference type="ARBA" id="ARBA00004865"/>
    </source>
</evidence>
<dbReference type="PANTHER" id="PTHR45955:SF1">
    <property type="entry name" value="PHOSPHOACETYLGLUCOSAMINE MUTASE"/>
    <property type="match status" value="1"/>
</dbReference>
<feature type="domain" description="EH" evidence="20">
    <location>
        <begin position="384"/>
        <end position="472"/>
    </location>
</feature>
<evidence type="ECO:0000313" key="23">
    <source>
        <dbReference type="EMBL" id="EPZ35530.1"/>
    </source>
</evidence>
<dbReference type="GO" id="GO:0005525">
    <property type="term" value="F:GTP binding"/>
    <property type="evidence" value="ECO:0007669"/>
    <property type="project" value="InterPro"/>
</dbReference>
<dbReference type="OrthoDB" id="1716625at2759"/>
<keyword evidence="12" id="KW-0967">Endosome</keyword>
<dbReference type="Gene3D" id="1.10.268.20">
    <property type="match status" value="2"/>
</dbReference>
<keyword evidence="9" id="KW-0597">Phosphoprotein</keyword>
<feature type="domain" description="EF-hand" evidence="21">
    <location>
        <begin position="416"/>
        <end position="451"/>
    </location>
</feature>
<dbReference type="InterPro" id="IPR049022">
    <property type="entry name" value="AMG1_III"/>
</dbReference>
<dbReference type="SUPFAM" id="SSF52540">
    <property type="entry name" value="P-loop containing nucleoside triphosphate hydrolases"/>
    <property type="match status" value="1"/>
</dbReference>
<dbReference type="AlphaFoldDB" id="A0A075AZ04"/>
<evidence type="ECO:0000256" key="9">
    <source>
        <dbReference type="ARBA" id="ARBA00022553"/>
    </source>
</evidence>
<dbReference type="Gene3D" id="1.10.238.10">
    <property type="entry name" value="EF-hand"/>
    <property type="match status" value="1"/>
</dbReference>
<evidence type="ECO:0000256" key="11">
    <source>
        <dbReference type="ARBA" id="ARBA00022741"/>
    </source>
</evidence>
<keyword evidence="24" id="KW-1185">Reference proteome</keyword>
<dbReference type="EMBL" id="KE560823">
    <property type="protein sequence ID" value="EPZ35530.1"/>
    <property type="molecule type" value="Genomic_DNA"/>
</dbReference>
<dbReference type="GO" id="GO:0005524">
    <property type="term" value="F:ATP binding"/>
    <property type="evidence" value="ECO:0007669"/>
    <property type="project" value="UniProtKB-KW"/>
</dbReference>
<dbReference type="GO" id="GO:0010008">
    <property type="term" value="C:endosome membrane"/>
    <property type="evidence" value="ECO:0007669"/>
    <property type="project" value="UniProtKB-SubCell"/>
</dbReference>
<evidence type="ECO:0000256" key="2">
    <source>
        <dbReference type="ARBA" id="ARBA00001946"/>
    </source>
</evidence>
<dbReference type="SMART" id="SM00027">
    <property type="entry name" value="EH"/>
    <property type="match status" value="1"/>
</dbReference>
<dbReference type="InterPro" id="IPR016055">
    <property type="entry name" value="A-D-PHexomutase_a/b/a-I/II/III"/>
</dbReference>
<dbReference type="HOGENOM" id="CLU_303067_0_0_1"/>
<dbReference type="EC" id="5.4.2.3" evidence="7"/>
<evidence type="ECO:0000256" key="17">
    <source>
        <dbReference type="ARBA" id="ARBA00023235"/>
    </source>
</evidence>
<dbReference type="Pfam" id="PF21405">
    <property type="entry name" value="AMG1_II"/>
    <property type="match status" value="1"/>
</dbReference>
<dbReference type="UniPathway" id="UPA00113">
    <property type="reaction ID" value="UER00530"/>
</dbReference>
<evidence type="ECO:0000256" key="18">
    <source>
        <dbReference type="ARBA" id="ARBA00031926"/>
    </source>
</evidence>
<dbReference type="InterPro" id="IPR005844">
    <property type="entry name" value="A-D-PHexomutase_a/b/a-I"/>
</dbReference>
<comment type="similarity">
    <text evidence="6">Belongs to the phosphohexose mutase family.</text>
</comment>
<keyword evidence="14" id="KW-0067">ATP-binding</keyword>
<dbReference type="FunFam" id="3.30.310.50:FF:000003">
    <property type="entry name" value="Phosphoacetylglucosamine mutase"/>
    <property type="match status" value="1"/>
</dbReference>
<gene>
    <name evidence="23" type="ORF">O9G_003963</name>
</gene>
<dbReference type="InterPro" id="IPR040990">
    <property type="entry name" value="DUF5600"/>
</dbReference>
<evidence type="ECO:0000256" key="3">
    <source>
        <dbReference type="ARBA" id="ARBA00004125"/>
    </source>
</evidence>
<dbReference type="InterPro" id="IPR031692">
    <property type="entry name" value="EHD_N"/>
</dbReference>
<evidence type="ECO:0000256" key="10">
    <source>
        <dbReference type="ARBA" id="ARBA00022723"/>
    </source>
</evidence>
<proteinExistence type="inferred from homology"/>
<dbReference type="SUPFAM" id="SSF53738">
    <property type="entry name" value="Phosphoglucomutase, first 3 domains"/>
    <property type="match status" value="2"/>
</dbReference>
<dbReference type="PROSITE" id="PS00018">
    <property type="entry name" value="EF_HAND_1"/>
    <property type="match status" value="1"/>
</dbReference>
<accession>A0A075AZ04</accession>
<dbReference type="STRING" id="988480.A0A075AZ04"/>
<dbReference type="GO" id="GO:0005975">
    <property type="term" value="P:carbohydrate metabolic process"/>
    <property type="evidence" value="ECO:0007669"/>
    <property type="project" value="InterPro"/>
</dbReference>
<dbReference type="Gene3D" id="3.40.50.300">
    <property type="entry name" value="P-loop containing nucleotide triphosphate hydrolases"/>
    <property type="match status" value="1"/>
</dbReference>
<dbReference type="Gene3D" id="3.30.310.50">
    <property type="entry name" value="Alpha-D-phosphohexomutase, C-terminal domain"/>
    <property type="match status" value="1"/>
</dbReference>
<dbReference type="Pfam" id="PF00350">
    <property type="entry name" value="Dynamin_N"/>
    <property type="match status" value="1"/>
</dbReference>
<evidence type="ECO:0000259" key="20">
    <source>
        <dbReference type="PROSITE" id="PS50031"/>
    </source>
</evidence>
<keyword evidence="16" id="KW-0472">Membrane</keyword>
<dbReference type="PROSITE" id="PS50031">
    <property type="entry name" value="EH"/>
    <property type="match status" value="1"/>
</dbReference>
<comment type="pathway">
    <text evidence="5">Nucleotide-sugar biosynthesis; UDP-N-acetyl-alpha-D-glucosamine biosynthesis; N-acetyl-alpha-D-glucosamine 1-phosphate from alpha-D-glucosamine 6-phosphate (route I): step 2/2.</text>
</comment>
<dbReference type="Proteomes" id="UP000030755">
    <property type="component" value="Unassembled WGS sequence"/>
</dbReference>
<dbReference type="SUPFAM" id="SSF47473">
    <property type="entry name" value="EF-hand"/>
    <property type="match status" value="1"/>
</dbReference>
<evidence type="ECO:0000256" key="1">
    <source>
        <dbReference type="ARBA" id="ARBA00000558"/>
    </source>
</evidence>
<comment type="subcellular location">
    <subcellularLocation>
        <location evidence="4">Cell membrane</location>
        <topology evidence="4">Peripheral membrane protein</topology>
        <orientation evidence="4">Cytoplasmic side</orientation>
    </subcellularLocation>
    <subcellularLocation>
        <location evidence="3">Endosome membrane</location>
        <topology evidence="3">Peripheral membrane protein</topology>
        <orientation evidence="3">Cytoplasmic side</orientation>
    </subcellularLocation>
</comment>
<dbReference type="InterPro" id="IPR005843">
    <property type="entry name" value="A-D-PHexomutase_C"/>
</dbReference>
<dbReference type="GO" id="GO:0004610">
    <property type="term" value="F:phosphoacetylglucosamine mutase activity"/>
    <property type="evidence" value="ECO:0007669"/>
    <property type="project" value="UniProtKB-EC"/>
</dbReference>
<name>A0A075AZ04_ROZAC</name>
<evidence type="ECO:0000256" key="6">
    <source>
        <dbReference type="ARBA" id="ARBA00010231"/>
    </source>
</evidence>
<dbReference type="Pfam" id="PF21404">
    <property type="entry name" value="AMG1_III"/>
    <property type="match status" value="1"/>
</dbReference>
<evidence type="ECO:0000256" key="15">
    <source>
        <dbReference type="ARBA" id="ARBA00022842"/>
    </source>
</evidence>
<protein>
    <recommendedName>
        <fullName evidence="7">phosphoacetylglucosamine mutase</fullName>
        <ecNumber evidence="7">5.4.2.3</ecNumber>
    </recommendedName>
    <alternativeName>
        <fullName evidence="19">Acetylglucosamine phosphomutase</fullName>
    </alternativeName>
    <alternativeName>
        <fullName evidence="18">N-acetylglucosamine-phosphate mutase</fullName>
    </alternativeName>
</protein>
<dbReference type="GO" id="GO:0006048">
    <property type="term" value="P:UDP-N-acetylglucosamine biosynthetic process"/>
    <property type="evidence" value="ECO:0007669"/>
    <property type="project" value="UniProtKB-UniPathway"/>
</dbReference>
<keyword evidence="13" id="KW-0106">Calcium</keyword>
<feature type="domain" description="Dynamin-type G" evidence="22">
    <location>
        <begin position="1"/>
        <end position="241"/>
    </location>
</feature>
<dbReference type="SUPFAM" id="SSF55957">
    <property type="entry name" value="Phosphoglucomutase, C-terminal domain"/>
    <property type="match status" value="1"/>
</dbReference>
<keyword evidence="10" id="KW-0479">Metal-binding</keyword>
<dbReference type="Pfam" id="PF16880">
    <property type="entry name" value="EHD_N"/>
    <property type="match status" value="1"/>
</dbReference>
<comment type="catalytic activity">
    <reaction evidence="1">
        <text>N-acetyl-alpha-D-glucosamine 1-phosphate = N-acetyl-D-glucosamine 6-phosphate</text>
        <dbReference type="Rhea" id="RHEA:23804"/>
        <dbReference type="ChEBI" id="CHEBI:57513"/>
        <dbReference type="ChEBI" id="CHEBI:57776"/>
        <dbReference type="EC" id="5.4.2.3"/>
    </reaction>
</comment>
<dbReference type="Pfam" id="PF00408">
    <property type="entry name" value="PGM_PMM_IV"/>
    <property type="match status" value="1"/>
</dbReference>
<dbReference type="GO" id="GO:0005509">
    <property type="term" value="F:calcium ion binding"/>
    <property type="evidence" value="ECO:0007669"/>
    <property type="project" value="InterPro"/>
</dbReference>
<keyword evidence="15" id="KW-0460">Magnesium</keyword>
<dbReference type="PROSITE" id="PS51718">
    <property type="entry name" value="G_DYNAMIN_2"/>
    <property type="match status" value="1"/>
</dbReference>
<sequence length="983" mass="110674">MKKKDFESVVDGLKAIYRKKIRPIEELYMFDKFNSSPLSDSDIESKPMTDRFVAVMHGIDERVIPGNAAAVQADKPFQRLTKFGTQFLSKFQTSVMPSSILEEITFIDTPGVLSGEKQRIGRSYDFVSVCEWFAERSDMILLLFDAHKLDISDEFKRVIHILKRHDEKIRVVLNKANMVSTQQLMRVYGALMWSLGKVIQTPEVVRVYISSFGDYPGQYDDHKSLVEVEHKDLLNDLLGLPRNSATRKINEIVKRARIARTHAIIISHLKSEMPAVFKKKSKQNSLIENLEQEFEKISQLYNIPMGDLPNIETFKEKLVNYDFSEFPKFNEKLLMNLDEALGVDLPHLIEKFPPKPRFEMVKSSNPFDDSAVEIKDMWSFNSIDHDQFNTLFYSLNPVNDVISGATAKTVLMESRLPLETLAKIWKLADLNADGSLDRTEFAIAMHLVQIKMTGHELPDTLPETLLPSKTMDEWWSLVVSKLDKLASKYPKTWDSDYSYGTAGFRMRSGGFSEIQLSKWKNNWSHDHCLAQPSPIKIVDPLGEMLESKWEEIAVEIVNSNNLTQTFLDVTNRLNIGHDTLSNVLIARDTRPSGEELANAAIEGASAIKCQVSNFGLLTTPQCHYLVRSLNTLPPYGDPSENGYFTKFSTAYEMSGKKPSSLVVDAANGVGGAKMKEMINCIGSSINATVINDGDGVLNHLCGSDHVKVTQSPPCSVTAVNGVRFASLDGDADRLVYFYFQGICLYFHIADSKFHLLDGDRIAALSAYFFGKHLSILGLNLKIGVVQTAYANGNSTRFLKSLTGVKHLHHKAEEYDIGIYFEANGHGTILFKESVNVLLKSVSQDNLTEKQKQSLKKILLSIELINQSVGDAISILLFVECVLAIENLSMEQWESQYKDLPNKQLKCKVKDRSAFKTTNADTELVSPATLQTKINEYVKKVKNGRSFVRPSGTEDVVRIYAEAETSEEVDTLANNILKELQMYC</sequence>
<reference evidence="23 24" key="1">
    <citation type="journal article" date="2013" name="Curr. Biol.">
        <title>Shared signatures of parasitism and phylogenomics unite Cryptomycota and microsporidia.</title>
        <authorList>
            <person name="James T.Y."/>
            <person name="Pelin A."/>
            <person name="Bonen L."/>
            <person name="Ahrendt S."/>
            <person name="Sain D."/>
            <person name="Corradi N."/>
            <person name="Stajich J.E."/>
        </authorList>
    </citation>
    <scope>NUCLEOTIDE SEQUENCE [LARGE SCALE GENOMIC DNA]</scope>
    <source>
        <strain evidence="23 24">CSF55</strain>
    </source>
</reference>
<dbReference type="InterPro" id="IPR000261">
    <property type="entry name" value="EH_dom"/>
</dbReference>
<dbReference type="Pfam" id="PF02878">
    <property type="entry name" value="PGM_PMM_I"/>
    <property type="match status" value="1"/>
</dbReference>
<dbReference type="Gene3D" id="3.40.120.10">
    <property type="entry name" value="Alpha-D-Glucose-1,6-Bisphosphate, subunit A, domain 3"/>
    <property type="match status" value="2"/>
</dbReference>
<dbReference type="InterPro" id="IPR049023">
    <property type="entry name" value="AMG1_II"/>
</dbReference>
<evidence type="ECO:0000256" key="19">
    <source>
        <dbReference type="ARBA" id="ARBA00032065"/>
    </source>
</evidence>
<dbReference type="InterPro" id="IPR011992">
    <property type="entry name" value="EF-hand-dom_pair"/>
</dbReference>
<dbReference type="InterPro" id="IPR036900">
    <property type="entry name" value="A-D-PHexomutase_C_sf"/>
</dbReference>
<dbReference type="InterPro" id="IPR030381">
    <property type="entry name" value="G_DYNAMIN_dom"/>
</dbReference>
<dbReference type="InterPro" id="IPR018247">
    <property type="entry name" value="EF_Hand_1_Ca_BS"/>
</dbReference>
<dbReference type="PROSITE" id="PS50222">
    <property type="entry name" value="EF_HAND_2"/>
    <property type="match status" value="1"/>
</dbReference>
<evidence type="ECO:0000259" key="21">
    <source>
        <dbReference type="PROSITE" id="PS50222"/>
    </source>
</evidence>